<comment type="caution">
    <text evidence="3">The sequence shown here is derived from an EMBL/GenBank/DDBJ whole genome shotgun (WGS) entry which is preliminary data.</text>
</comment>
<keyword evidence="2" id="KW-1277">Toxin-antitoxin system</keyword>
<dbReference type="PANTHER" id="PTHR33988:SF2">
    <property type="entry name" value="ENDORIBONUCLEASE MAZF"/>
    <property type="match status" value="1"/>
</dbReference>
<gene>
    <name evidence="3" type="ORF">DW740_16965</name>
</gene>
<dbReference type="GO" id="GO:0016075">
    <property type="term" value="P:rRNA catabolic process"/>
    <property type="evidence" value="ECO:0007669"/>
    <property type="project" value="TreeGrafter"/>
</dbReference>
<dbReference type="RefSeq" id="WP_015541013.1">
    <property type="nucleotide sequence ID" value="NZ_CABJFK010000022.1"/>
</dbReference>
<accession>A0A414J038</accession>
<protein>
    <submittedName>
        <fullName evidence="3">Type II toxin-antitoxin system PemK/MazF family toxin</fullName>
    </submittedName>
</protein>
<dbReference type="InterPro" id="IPR003477">
    <property type="entry name" value="PemK-like"/>
</dbReference>
<reference evidence="3 4" key="1">
    <citation type="submission" date="2018-08" db="EMBL/GenBank/DDBJ databases">
        <title>A genome reference for cultivated species of the human gut microbiota.</title>
        <authorList>
            <person name="Zou Y."/>
            <person name="Xue W."/>
            <person name="Luo G."/>
        </authorList>
    </citation>
    <scope>NUCLEOTIDE SEQUENCE [LARGE SCALE GENOMIC DNA]</scope>
    <source>
        <strain evidence="3 4">AM28-23</strain>
    </source>
</reference>
<dbReference type="InterPro" id="IPR011067">
    <property type="entry name" value="Plasmid_toxin/cell-grow_inhib"/>
</dbReference>
<comment type="similarity">
    <text evidence="1">Belongs to the PemK/MazF family.</text>
</comment>
<proteinExistence type="inferred from homology"/>
<sequence>MGDFKRGDIVFVDNPIKKPHGHVVCGNHPAVVIQNQAGNDHSGNLIVAYLTSQLKKLELPTHIVLQHYSGLRKVSVLQAEQLATIDKGDVISVTDHLTDADMARVDQALLASLGLEVSA</sequence>
<name>A0A414J038_9FIRM</name>
<dbReference type="Gene3D" id="2.30.30.110">
    <property type="match status" value="1"/>
</dbReference>
<dbReference type="EMBL" id="QSKF01000022">
    <property type="protein sequence ID" value="RHE36475.1"/>
    <property type="molecule type" value="Genomic_DNA"/>
</dbReference>
<evidence type="ECO:0000256" key="2">
    <source>
        <dbReference type="ARBA" id="ARBA00022649"/>
    </source>
</evidence>
<dbReference type="GO" id="GO:0003677">
    <property type="term" value="F:DNA binding"/>
    <property type="evidence" value="ECO:0007669"/>
    <property type="project" value="InterPro"/>
</dbReference>
<dbReference type="GO" id="GO:0004521">
    <property type="term" value="F:RNA endonuclease activity"/>
    <property type="evidence" value="ECO:0007669"/>
    <property type="project" value="TreeGrafter"/>
</dbReference>
<dbReference type="GO" id="GO:0006402">
    <property type="term" value="P:mRNA catabolic process"/>
    <property type="evidence" value="ECO:0007669"/>
    <property type="project" value="TreeGrafter"/>
</dbReference>
<dbReference type="AlphaFoldDB" id="A0A414J038"/>
<dbReference type="SUPFAM" id="SSF50118">
    <property type="entry name" value="Cell growth inhibitor/plasmid maintenance toxic component"/>
    <property type="match status" value="1"/>
</dbReference>
<evidence type="ECO:0000313" key="4">
    <source>
        <dbReference type="Proteomes" id="UP000283745"/>
    </source>
</evidence>
<evidence type="ECO:0000313" key="3">
    <source>
        <dbReference type="EMBL" id="RHE36475.1"/>
    </source>
</evidence>
<dbReference type="Proteomes" id="UP000283745">
    <property type="component" value="Unassembled WGS sequence"/>
</dbReference>
<organism evidence="3 4">
    <name type="scientific">Blautia obeum</name>
    <dbReference type="NCBI Taxonomy" id="40520"/>
    <lineage>
        <taxon>Bacteria</taxon>
        <taxon>Bacillati</taxon>
        <taxon>Bacillota</taxon>
        <taxon>Clostridia</taxon>
        <taxon>Lachnospirales</taxon>
        <taxon>Lachnospiraceae</taxon>
        <taxon>Blautia</taxon>
    </lineage>
</organism>
<evidence type="ECO:0000256" key="1">
    <source>
        <dbReference type="ARBA" id="ARBA00007521"/>
    </source>
</evidence>
<dbReference type="PANTHER" id="PTHR33988">
    <property type="entry name" value="ENDORIBONUCLEASE MAZF-RELATED"/>
    <property type="match status" value="1"/>
</dbReference>
<dbReference type="Pfam" id="PF02452">
    <property type="entry name" value="PemK_toxin"/>
    <property type="match status" value="1"/>
</dbReference>